<sequence length="197" mass="21050">MSRVAIILGSTRTPSIGPTIAGLISAAITPLLPAGATLRTINLKDHPLPPYLTGGPPAALNPGEYSDPQTNSWSKVINDLDAFIFCTPQHNWSVPASLKLALDAIFKEWNGKPAMVVSYGGRGGSKANDHLRQICVGLHMNVCERSVELAFGGSGHKPASGEVEPELMERWTAEEKKTELIQACEALVEMLKPPSDA</sequence>
<dbReference type="PANTHER" id="PTHR30543:SF21">
    <property type="entry name" value="NAD(P)H-DEPENDENT FMN REDUCTASE LOT6"/>
    <property type="match status" value="1"/>
</dbReference>
<dbReference type="InterPro" id="IPR005025">
    <property type="entry name" value="FMN_Rdtase-like_dom"/>
</dbReference>
<dbReference type="InterPro" id="IPR050712">
    <property type="entry name" value="NAD(P)H-dep_reductase"/>
</dbReference>
<dbReference type="SUPFAM" id="SSF52218">
    <property type="entry name" value="Flavoproteins"/>
    <property type="match status" value="1"/>
</dbReference>
<dbReference type="EMBL" id="JACAZE010000025">
    <property type="protein sequence ID" value="KAF7290964.1"/>
    <property type="molecule type" value="Genomic_DNA"/>
</dbReference>
<dbReference type="PANTHER" id="PTHR30543">
    <property type="entry name" value="CHROMATE REDUCTASE"/>
    <property type="match status" value="1"/>
</dbReference>
<feature type="domain" description="NADPH-dependent FMN reductase-like" evidence="1">
    <location>
        <begin position="3"/>
        <end position="146"/>
    </location>
</feature>
<organism evidence="2 3">
    <name type="scientific">Mycena chlorophos</name>
    <name type="common">Agaric fungus</name>
    <name type="synonym">Agaricus chlorophos</name>
    <dbReference type="NCBI Taxonomy" id="658473"/>
    <lineage>
        <taxon>Eukaryota</taxon>
        <taxon>Fungi</taxon>
        <taxon>Dikarya</taxon>
        <taxon>Basidiomycota</taxon>
        <taxon>Agaricomycotina</taxon>
        <taxon>Agaricomycetes</taxon>
        <taxon>Agaricomycetidae</taxon>
        <taxon>Agaricales</taxon>
        <taxon>Marasmiineae</taxon>
        <taxon>Mycenaceae</taxon>
        <taxon>Mycena</taxon>
    </lineage>
</organism>
<dbReference type="GO" id="GO:0010181">
    <property type="term" value="F:FMN binding"/>
    <property type="evidence" value="ECO:0007669"/>
    <property type="project" value="TreeGrafter"/>
</dbReference>
<dbReference type="OrthoDB" id="68575at2759"/>
<accession>A0A8H6VWP1</accession>
<reference evidence="2" key="1">
    <citation type="submission" date="2020-05" db="EMBL/GenBank/DDBJ databases">
        <title>Mycena genomes resolve the evolution of fungal bioluminescence.</title>
        <authorList>
            <person name="Tsai I.J."/>
        </authorList>
    </citation>
    <scope>NUCLEOTIDE SEQUENCE</scope>
    <source>
        <strain evidence="2">110903Hualien_Pintung</strain>
    </source>
</reference>
<evidence type="ECO:0000313" key="3">
    <source>
        <dbReference type="Proteomes" id="UP000613580"/>
    </source>
</evidence>
<dbReference type="AlphaFoldDB" id="A0A8H6VWP1"/>
<dbReference type="Pfam" id="PF03358">
    <property type="entry name" value="FMN_red"/>
    <property type="match status" value="1"/>
</dbReference>
<name>A0A8H6VWP1_MYCCL</name>
<dbReference type="GO" id="GO:0005829">
    <property type="term" value="C:cytosol"/>
    <property type="evidence" value="ECO:0007669"/>
    <property type="project" value="TreeGrafter"/>
</dbReference>
<dbReference type="Proteomes" id="UP000613580">
    <property type="component" value="Unassembled WGS sequence"/>
</dbReference>
<dbReference type="GO" id="GO:0016491">
    <property type="term" value="F:oxidoreductase activity"/>
    <property type="evidence" value="ECO:0007669"/>
    <property type="project" value="InterPro"/>
</dbReference>
<keyword evidence="3" id="KW-1185">Reference proteome</keyword>
<dbReference type="Gene3D" id="3.40.50.360">
    <property type="match status" value="1"/>
</dbReference>
<evidence type="ECO:0000313" key="2">
    <source>
        <dbReference type="EMBL" id="KAF7290964.1"/>
    </source>
</evidence>
<gene>
    <name evidence="2" type="ORF">HMN09_01275100</name>
</gene>
<comment type="caution">
    <text evidence="2">The sequence shown here is derived from an EMBL/GenBank/DDBJ whole genome shotgun (WGS) entry which is preliminary data.</text>
</comment>
<dbReference type="InterPro" id="IPR029039">
    <property type="entry name" value="Flavoprotein-like_sf"/>
</dbReference>
<evidence type="ECO:0000259" key="1">
    <source>
        <dbReference type="Pfam" id="PF03358"/>
    </source>
</evidence>
<proteinExistence type="predicted"/>
<protein>
    <submittedName>
        <fullName evidence="2">FMN-red domain-containing protein</fullName>
    </submittedName>
</protein>